<proteinExistence type="predicted"/>
<dbReference type="OrthoDB" id="1357984at2"/>
<evidence type="ECO:0000313" key="2">
    <source>
        <dbReference type="Proteomes" id="UP000321222"/>
    </source>
</evidence>
<accession>A0A5B9FS59</accession>
<dbReference type="AlphaFoldDB" id="A0A5B9FS59"/>
<dbReference type="EMBL" id="CP042831">
    <property type="protein sequence ID" value="QEE50213.1"/>
    <property type="molecule type" value="Genomic_DNA"/>
</dbReference>
<dbReference type="KEGG" id="fak:FUA48_11675"/>
<dbReference type="Proteomes" id="UP000321222">
    <property type="component" value="Chromosome"/>
</dbReference>
<organism evidence="1 2">
    <name type="scientific">Flavobacterium alkalisoli</name>
    <dbReference type="NCBI Taxonomy" id="2602769"/>
    <lineage>
        <taxon>Bacteria</taxon>
        <taxon>Pseudomonadati</taxon>
        <taxon>Bacteroidota</taxon>
        <taxon>Flavobacteriia</taxon>
        <taxon>Flavobacteriales</taxon>
        <taxon>Flavobacteriaceae</taxon>
        <taxon>Flavobacterium</taxon>
    </lineage>
</organism>
<protein>
    <recommendedName>
        <fullName evidence="3">Lipoprotein</fullName>
    </recommendedName>
</protein>
<evidence type="ECO:0000313" key="1">
    <source>
        <dbReference type="EMBL" id="QEE50213.1"/>
    </source>
</evidence>
<keyword evidence="2" id="KW-1185">Reference proteome</keyword>
<dbReference type="RefSeq" id="WP_147583695.1">
    <property type="nucleotide sequence ID" value="NZ_CP042831.1"/>
</dbReference>
<reference evidence="1 2" key="1">
    <citation type="submission" date="2019-08" db="EMBL/GenBank/DDBJ databases">
        <title>Flavobacterium alkalisoli sp. nov., isolated from rhizosphere soil of Suaeda salsa.</title>
        <authorList>
            <person name="Sun J.-Q."/>
            <person name="Xu L."/>
        </authorList>
    </citation>
    <scope>NUCLEOTIDE SEQUENCE [LARGE SCALE GENOMIC DNA]</scope>
    <source>
        <strain evidence="1 2">XS-5</strain>
    </source>
</reference>
<gene>
    <name evidence="1" type="ORF">FUA48_11675</name>
</gene>
<name>A0A5B9FS59_9FLAO</name>
<dbReference type="PROSITE" id="PS51257">
    <property type="entry name" value="PROKAR_LIPOPROTEIN"/>
    <property type="match status" value="1"/>
</dbReference>
<evidence type="ECO:0008006" key="3">
    <source>
        <dbReference type="Google" id="ProtNLM"/>
    </source>
</evidence>
<sequence>MKKIIPLIIFIILTSCKSSVTVITANDVYGYSITSKNFREFSNPNKTTLKQVKSKDVAAEFDYMKNYLITGREHLFPEGVFTYAFVKDSDTIYASSNLMYWWHKEKVILYQSPIINTETITEL</sequence>